<sequence>MIELEVQALSLSREGLLIDIGRVVVANGFNLVRQRLADDANGVLLSMVVRGPERKQRTLETALDAHERIISFEVSPFEAGVSRPHFAASRTVASGYVPPPPAPIVEPDPSPAQPSAPGKMANDPLATVPAHVRRPAEVLQAAPPLPTLQPAPEPEPEPASEPEPEFVFTRTRAPLPPAAPIVEQPFVEPVTLDADVQAIEKVLPALMSDYPRIFPSIKKLEQAVADGARESSLQLAGQRMGAWCLQRDHAMASSMKLDEAMKRIGVPALRALVELDYQGNQLHIRDSPLCTQEGRSNCKFFSGFLEGLLGPLVGTENLSIFAVCCRSCGADACVLAVMD</sequence>
<comment type="caution">
    <text evidence="2">The sequence shown here is derived from an EMBL/GenBank/DDBJ whole genome shotgun (WGS) entry which is preliminary data.</text>
</comment>
<organism evidence="2 3">
    <name type="scientific">Dyella monticola</name>
    <dbReference type="NCBI Taxonomy" id="1927958"/>
    <lineage>
        <taxon>Bacteria</taxon>
        <taxon>Pseudomonadati</taxon>
        <taxon>Pseudomonadota</taxon>
        <taxon>Gammaproteobacteria</taxon>
        <taxon>Lysobacterales</taxon>
        <taxon>Rhodanobacteraceae</taxon>
        <taxon>Dyella</taxon>
    </lineage>
</organism>
<evidence type="ECO:0000313" key="3">
    <source>
        <dbReference type="Proteomes" id="UP000254258"/>
    </source>
</evidence>
<keyword evidence="3" id="KW-1185">Reference proteome</keyword>
<feature type="compositionally biased region" description="Acidic residues" evidence="1">
    <location>
        <begin position="154"/>
        <end position="163"/>
    </location>
</feature>
<dbReference type="RefSeq" id="WP_115495729.1">
    <property type="nucleotide sequence ID" value="NZ_QRBE01000006.1"/>
</dbReference>
<dbReference type="AlphaFoldDB" id="A0A370WYD6"/>
<feature type="region of interest" description="Disordered" evidence="1">
    <location>
        <begin position="141"/>
        <end position="163"/>
    </location>
</feature>
<evidence type="ECO:0008006" key="4">
    <source>
        <dbReference type="Google" id="ProtNLM"/>
    </source>
</evidence>
<feature type="region of interest" description="Disordered" evidence="1">
    <location>
        <begin position="99"/>
        <end position="121"/>
    </location>
</feature>
<dbReference type="EMBL" id="QRBE01000006">
    <property type="protein sequence ID" value="RDS81174.1"/>
    <property type="molecule type" value="Genomic_DNA"/>
</dbReference>
<protein>
    <recommendedName>
        <fullName evidence="4">4-vinyl reductase 4VR domain-containing protein</fullName>
    </recommendedName>
</protein>
<feature type="compositionally biased region" description="Pro residues" evidence="1">
    <location>
        <begin position="99"/>
        <end position="114"/>
    </location>
</feature>
<evidence type="ECO:0000313" key="2">
    <source>
        <dbReference type="EMBL" id="RDS81174.1"/>
    </source>
</evidence>
<dbReference type="Proteomes" id="UP000254258">
    <property type="component" value="Unassembled WGS sequence"/>
</dbReference>
<feature type="compositionally biased region" description="Pro residues" evidence="1">
    <location>
        <begin position="143"/>
        <end position="153"/>
    </location>
</feature>
<reference evidence="2 3" key="1">
    <citation type="submission" date="2018-07" db="EMBL/GenBank/DDBJ databases">
        <title>Dyella monticola sp. nov. and Dyella psychrodurans sp. nov. isolated from monsoon evergreen broad-leaved forest soil of Dinghu Mountain, China.</title>
        <authorList>
            <person name="Gao Z."/>
            <person name="Qiu L."/>
        </authorList>
    </citation>
    <scope>NUCLEOTIDE SEQUENCE [LARGE SCALE GENOMIC DNA]</scope>
    <source>
        <strain evidence="2 3">4G-K06</strain>
    </source>
</reference>
<accession>A0A370WYD6</accession>
<evidence type="ECO:0000256" key="1">
    <source>
        <dbReference type="SAM" id="MobiDB-lite"/>
    </source>
</evidence>
<gene>
    <name evidence="2" type="ORF">DWU98_11575</name>
</gene>
<proteinExistence type="predicted"/>
<name>A0A370WYD6_9GAMM</name>
<dbReference type="OrthoDB" id="6656431at2"/>